<reference evidence="2" key="1">
    <citation type="journal article" date="2014" name="Front. Microbiol.">
        <title>High frequency of phylogenetically diverse reductive dehalogenase-homologous genes in deep subseafloor sedimentary metagenomes.</title>
        <authorList>
            <person name="Kawai M."/>
            <person name="Futagami T."/>
            <person name="Toyoda A."/>
            <person name="Takaki Y."/>
            <person name="Nishi S."/>
            <person name="Hori S."/>
            <person name="Arai W."/>
            <person name="Tsubouchi T."/>
            <person name="Morono Y."/>
            <person name="Uchiyama I."/>
            <person name="Ito T."/>
            <person name="Fujiyama A."/>
            <person name="Inagaki F."/>
            <person name="Takami H."/>
        </authorList>
    </citation>
    <scope>NUCLEOTIDE SEQUENCE</scope>
    <source>
        <strain evidence="2">Expedition CK06-06</strain>
    </source>
</reference>
<accession>X1VB93</accession>
<protein>
    <submittedName>
        <fullName evidence="2">Uncharacterized protein</fullName>
    </submittedName>
</protein>
<sequence>AGFGRSVIDEVCLELISEIERLRKLLTKSGLIETLDRAEKAEADLKQIVDALQLKLQPGGSPPSGGPVILAAWIINEANAQIRELKEVLRDVLDAFWDMSPLEYAASRGLPKMSDEEGERILQQARRLVEEKE</sequence>
<name>X1VB93_9ZZZZ</name>
<evidence type="ECO:0000313" key="2">
    <source>
        <dbReference type="EMBL" id="GAJ14252.1"/>
    </source>
</evidence>
<feature type="coiled-coil region" evidence="1">
    <location>
        <begin position="35"/>
        <end position="95"/>
    </location>
</feature>
<proteinExistence type="predicted"/>
<evidence type="ECO:0000256" key="1">
    <source>
        <dbReference type="SAM" id="Coils"/>
    </source>
</evidence>
<feature type="non-terminal residue" evidence="2">
    <location>
        <position position="1"/>
    </location>
</feature>
<gene>
    <name evidence="2" type="ORF">S12H4_42432</name>
</gene>
<comment type="caution">
    <text evidence="2">The sequence shown here is derived from an EMBL/GenBank/DDBJ whole genome shotgun (WGS) entry which is preliminary data.</text>
</comment>
<organism evidence="2">
    <name type="scientific">marine sediment metagenome</name>
    <dbReference type="NCBI Taxonomy" id="412755"/>
    <lineage>
        <taxon>unclassified sequences</taxon>
        <taxon>metagenomes</taxon>
        <taxon>ecological metagenomes</taxon>
    </lineage>
</organism>
<dbReference type="EMBL" id="BARW01025964">
    <property type="protein sequence ID" value="GAJ14252.1"/>
    <property type="molecule type" value="Genomic_DNA"/>
</dbReference>
<dbReference type="AlphaFoldDB" id="X1VB93"/>
<keyword evidence="1" id="KW-0175">Coiled coil</keyword>